<keyword evidence="2" id="KW-1185">Reference proteome</keyword>
<dbReference type="EMBL" id="JAMQBK010000110">
    <property type="protein sequence ID" value="MCM2374894.1"/>
    <property type="molecule type" value="Genomic_DNA"/>
</dbReference>
<accession>A0ABT0UDE2</accession>
<dbReference type="RefSeq" id="WP_250933160.1">
    <property type="nucleotide sequence ID" value="NZ_JAMQBK010000110.1"/>
</dbReference>
<dbReference type="Proteomes" id="UP001202961">
    <property type="component" value="Unassembled WGS sequence"/>
</dbReference>
<gene>
    <name evidence="1" type="ORF">NB063_30090</name>
</gene>
<evidence type="ECO:0000313" key="2">
    <source>
        <dbReference type="Proteomes" id="UP001202961"/>
    </source>
</evidence>
<organism evidence="1 2">
    <name type="scientific">Aporhodopirellula aestuarii</name>
    <dbReference type="NCBI Taxonomy" id="2950107"/>
    <lineage>
        <taxon>Bacteria</taxon>
        <taxon>Pseudomonadati</taxon>
        <taxon>Planctomycetota</taxon>
        <taxon>Planctomycetia</taxon>
        <taxon>Pirellulales</taxon>
        <taxon>Pirellulaceae</taxon>
        <taxon>Aporhodopirellula</taxon>
    </lineage>
</organism>
<protein>
    <submittedName>
        <fullName evidence="1">Uncharacterized protein</fullName>
    </submittedName>
</protein>
<sequence length="97" mass="10927">MTLACTLPVTASFPQIVHRAQSSVSHRRQAYFVGLSYLCTAKVRQELAASDFSKPGSEIASQAMLIEITEFSQKDILRRVLHFVATSDWQLRSIDLR</sequence>
<reference evidence="1 2" key="1">
    <citation type="journal article" date="2022" name="Syst. Appl. Microbiol.">
        <title>Rhodopirellula aestuarii sp. nov., a novel member of the genus Rhodopirellula isolated from brackish sediments collected in the Tagus River estuary, Portugal.</title>
        <authorList>
            <person name="Vitorino I.R."/>
            <person name="Klimek D."/>
            <person name="Calusinska M."/>
            <person name="Lobo-da-Cunha A."/>
            <person name="Vasconcelos V."/>
            <person name="Lage O.M."/>
        </authorList>
    </citation>
    <scope>NUCLEOTIDE SEQUENCE [LARGE SCALE GENOMIC DNA]</scope>
    <source>
        <strain evidence="1 2">ICT_H3.1</strain>
    </source>
</reference>
<evidence type="ECO:0000313" key="1">
    <source>
        <dbReference type="EMBL" id="MCM2374894.1"/>
    </source>
</evidence>
<name>A0ABT0UDE2_9BACT</name>
<comment type="caution">
    <text evidence="1">The sequence shown here is derived from an EMBL/GenBank/DDBJ whole genome shotgun (WGS) entry which is preliminary data.</text>
</comment>
<proteinExistence type="predicted"/>